<evidence type="ECO:0000313" key="2">
    <source>
        <dbReference type="EMBL" id="TPN81214.1"/>
    </source>
</evidence>
<reference evidence="2 3" key="1">
    <citation type="submission" date="2019-06" db="EMBL/GenBank/DDBJ databases">
        <authorList>
            <person name="Meng X."/>
        </authorList>
    </citation>
    <scope>NUCLEOTIDE SEQUENCE [LARGE SCALE GENOMIC DNA]</scope>
    <source>
        <strain evidence="2 3">M625</strain>
    </source>
</reference>
<dbReference type="OrthoDB" id="1254381at2"/>
<name>A0A504IT95_9FLAO</name>
<keyword evidence="3" id="KW-1185">Reference proteome</keyword>
<keyword evidence="1" id="KW-0812">Transmembrane</keyword>
<dbReference type="Proteomes" id="UP000315540">
    <property type="component" value="Unassembled WGS sequence"/>
</dbReference>
<keyword evidence="1" id="KW-0472">Membrane</keyword>
<gene>
    <name evidence="2" type="ORF">FHK87_24840</name>
</gene>
<dbReference type="RefSeq" id="WP_140597588.1">
    <property type="nucleotide sequence ID" value="NZ_VFWZ01000011.1"/>
</dbReference>
<evidence type="ECO:0000256" key="1">
    <source>
        <dbReference type="SAM" id="Phobius"/>
    </source>
</evidence>
<proteinExistence type="predicted"/>
<organism evidence="2 3">
    <name type="scientific">Aquimarina algicola</name>
    <dbReference type="NCBI Taxonomy" id="2589995"/>
    <lineage>
        <taxon>Bacteria</taxon>
        <taxon>Pseudomonadati</taxon>
        <taxon>Bacteroidota</taxon>
        <taxon>Flavobacteriia</taxon>
        <taxon>Flavobacteriales</taxon>
        <taxon>Flavobacteriaceae</taxon>
        <taxon>Aquimarina</taxon>
    </lineage>
</organism>
<protein>
    <submittedName>
        <fullName evidence="2">Uncharacterized protein</fullName>
    </submittedName>
</protein>
<dbReference type="EMBL" id="VFWZ01000011">
    <property type="protein sequence ID" value="TPN81214.1"/>
    <property type="molecule type" value="Genomic_DNA"/>
</dbReference>
<sequence>MNKSIKSKLGYVVAFLAAGIYFFFQTGDNPFQGPGEKGEIISIEQFEALRKETSSDGKRIAFIGHASVGSHDITYTIGAPLELIFSTPDDDYIAHIPFPLDQDGKNSCYLPSTFTPEDLVLYDNEGKVYPYNEDVVVSFTLERIKNAIPEKNPETGEYSWRYKQVRIDPSK</sequence>
<keyword evidence="1" id="KW-1133">Transmembrane helix</keyword>
<evidence type="ECO:0000313" key="3">
    <source>
        <dbReference type="Proteomes" id="UP000315540"/>
    </source>
</evidence>
<accession>A0A504IT95</accession>
<dbReference type="AlphaFoldDB" id="A0A504IT95"/>
<feature type="transmembrane region" description="Helical" evidence="1">
    <location>
        <begin position="7"/>
        <end position="24"/>
    </location>
</feature>
<comment type="caution">
    <text evidence="2">The sequence shown here is derived from an EMBL/GenBank/DDBJ whole genome shotgun (WGS) entry which is preliminary data.</text>
</comment>